<organism evidence="1 2">
    <name type="scientific">Knipowitschia caucasica</name>
    <name type="common">Caucasian dwarf goby</name>
    <name type="synonym">Pomatoschistus caucasicus</name>
    <dbReference type="NCBI Taxonomy" id="637954"/>
    <lineage>
        <taxon>Eukaryota</taxon>
        <taxon>Metazoa</taxon>
        <taxon>Chordata</taxon>
        <taxon>Craniata</taxon>
        <taxon>Vertebrata</taxon>
        <taxon>Euteleostomi</taxon>
        <taxon>Actinopterygii</taxon>
        <taxon>Neopterygii</taxon>
        <taxon>Teleostei</taxon>
        <taxon>Neoteleostei</taxon>
        <taxon>Acanthomorphata</taxon>
        <taxon>Gobiaria</taxon>
        <taxon>Gobiiformes</taxon>
        <taxon>Gobioidei</taxon>
        <taxon>Gobiidae</taxon>
        <taxon>Gobiinae</taxon>
        <taxon>Knipowitschia</taxon>
    </lineage>
</organism>
<protein>
    <submittedName>
        <fullName evidence="1">Uncharacterized protein</fullName>
    </submittedName>
</protein>
<gene>
    <name evidence="1" type="ORF">KC01_LOCUS15718</name>
</gene>
<dbReference type="Proteomes" id="UP001497482">
    <property type="component" value="Chromosome 17"/>
</dbReference>
<name>A0AAV2K9G5_KNICA</name>
<reference evidence="1 2" key="1">
    <citation type="submission" date="2024-04" db="EMBL/GenBank/DDBJ databases">
        <authorList>
            <person name="Waldvogel A.-M."/>
            <person name="Schoenle A."/>
        </authorList>
    </citation>
    <scope>NUCLEOTIDE SEQUENCE [LARGE SCALE GENOMIC DNA]</scope>
</reference>
<evidence type="ECO:0000313" key="2">
    <source>
        <dbReference type="Proteomes" id="UP001497482"/>
    </source>
</evidence>
<dbReference type="EMBL" id="OZ035839">
    <property type="protein sequence ID" value="CAL1585498.1"/>
    <property type="molecule type" value="Genomic_DNA"/>
</dbReference>
<sequence>MWLRAADVQDQTVTCAHWCPNPAPSLGSHRNVVMPVGVPADVCVQEPGNSCSGSAPVVYLLSRLLQDRQCLVLGGRWDFDAVL</sequence>
<dbReference type="AlphaFoldDB" id="A0AAV2K9G5"/>
<evidence type="ECO:0000313" key="1">
    <source>
        <dbReference type="EMBL" id="CAL1585498.1"/>
    </source>
</evidence>
<keyword evidence="2" id="KW-1185">Reference proteome</keyword>
<proteinExistence type="predicted"/>
<accession>A0AAV2K9G5</accession>